<evidence type="ECO:0000313" key="3">
    <source>
        <dbReference type="EMBL" id="ARQ68841.1"/>
    </source>
</evidence>
<feature type="domain" description="DUF1707" evidence="2">
    <location>
        <begin position="16"/>
        <end position="68"/>
    </location>
</feature>
<dbReference type="RefSeq" id="WP_086158342.1">
    <property type="nucleotide sequence ID" value="NZ_CP021121.1"/>
</dbReference>
<dbReference type="AlphaFoldDB" id="A0A1W7CVL0"/>
<proteinExistence type="predicted"/>
<dbReference type="InterPro" id="IPR012551">
    <property type="entry name" value="DUF1707_SHOCT-like"/>
</dbReference>
<accession>A0A1W7CVL0</accession>
<dbReference type="OrthoDB" id="4772576at2"/>
<feature type="region of interest" description="Disordered" evidence="1">
    <location>
        <begin position="1"/>
        <end position="24"/>
    </location>
</feature>
<dbReference type="PANTHER" id="PTHR40763:SF4">
    <property type="entry name" value="DUF1707 DOMAIN-CONTAINING PROTEIN"/>
    <property type="match status" value="1"/>
</dbReference>
<keyword evidence="4" id="KW-1185">Reference proteome</keyword>
<name>A0A1W7CVL0_9ACTN</name>
<protein>
    <recommendedName>
        <fullName evidence="2">DUF1707 domain-containing protein</fullName>
    </recommendedName>
</protein>
<dbReference type="Proteomes" id="UP000194218">
    <property type="component" value="Chromosome"/>
</dbReference>
<dbReference type="EMBL" id="CP021121">
    <property type="protein sequence ID" value="ARQ68841.1"/>
    <property type="molecule type" value="Genomic_DNA"/>
</dbReference>
<evidence type="ECO:0000259" key="2">
    <source>
        <dbReference type="Pfam" id="PF08044"/>
    </source>
</evidence>
<sequence>MNADNPPAVPLDKQPVRASDADRDRIADILREALAEGRLDPDEHSERVEAVFRSKTMGELERLIADLPAGQRTANGPQFMPGPYRPAPPPYPHQVRAPHGPPAANATNVVAVLSGTARQGRWRVPGRVNVVAVCGGAELDLTEALFEQQYVVVNATAICGGIEIKVPENVTLRGAGSGVMGGFEVREAESPEPGAPVVVVQGVAVFGGVEAKRVPGKLVRDLGQG</sequence>
<dbReference type="PANTHER" id="PTHR40763">
    <property type="entry name" value="MEMBRANE PROTEIN-RELATED"/>
    <property type="match status" value="1"/>
</dbReference>
<evidence type="ECO:0000313" key="4">
    <source>
        <dbReference type="Proteomes" id="UP000194218"/>
    </source>
</evidence>
<evidence type="ECO:0000256" key="1">
    <source>
        <dbReference type="SAM" id="MobiDB-lite"/>
    </source>
</evidence>
<gene>
    <name evidence="3" type="ORF">CAG99_08180</name>
</gene>
<dbReference type="KEGG" id="smao:CAG99_08180"/>
<dbReference type="Pfam" id="PF08044">
    <property type="entry name" value="DUF1707"/>
    <property type="match status" value="1"/>
</dbReference>
<organism evidence="3 4">
    <name type="scientific">Streptomyces marincola</name>
    <dbReference type="NCBI Taxonomy" id="2878388"/>
    <lineage>
        <taxon>Bacteria</taxon>
        <taxon>Bacillati</taxon>
        <taxon>Actinomycetota</taxon>
        <taxon>Actinomycetes</taxon>
        <taxon>Kitasatosporales</taxon>
        <taxon>Streptomycetaceae</taxon>
        <taxon>Streptomyces</taxon>
    </lineage>
</organism>
<reference evidence="3 4" key="1">
    <citation type="submission" date="2017-05" db="EMBL/GenBank/DDBJ databases">
        <title>Complete genome sequence of Streptomyces sp. SCSIO 03032 revealed the diverse biosynthetic pathways for its bioactive secondary metabolites.</title>
        <authorList>
            <person name="Ma L."/>
            <person name="Zhu Y."/>
            <person name="Zhang W."/>
            <person name="Zhang G."/>
            <person name="Tian X."/>
            <person name="Zhang S."/>
            <person name="Zhang C."/>
        </authorList>
    </citation>
    <scope>NUCLEOTIDE SEQUENCE [LARGE SCALE GENOMIC DNA]</scope>
    <source>
        <strain evidence="3 4">SCSIO 03032</strain>
    </source>
</reference>